<reference evidence="1 2" key="1">
    <citation type="submission" date="2018-08" db="EMBL/GenBank/DDBJ databases">
        <title>Draft genome of the lignicolous fungus Coniochaeta pulveracea.</title>
        <authorList>
            <person name="Borstlap C.J."/>
            <person name="De Witt R.N."/>
            <person name="Botha A."/>
            <person name="Volschenk H."/>
        </authorList>
    </citation>
    <scope>NUCLEOTIDE SEQUENCE [LARGE SCALE GENOMIC DNA]</scope>
    <source>
        <strain evidence="1 2">CAB683</strain>
    </source>
</reference>
<evidence type="ECO:0000313" key="1">
    <source>
        <dbReference type="EMBL" id="RKU40109.1"/>
    </source>
</evidence>
<comment type="caution">
    <text evidence="1">The sequence shown here is derived from an EMBL/GenBank/DDBJ whole genome shotgun (WGS) entry which is preliminary data.</text>
</comment>
<dbReference type="AlphaFoldDB" id="A0A420XX43"/>
<protein>
    <submittedName>
        <fullName evidence="1">Uncharacterized protein</fullName>
    </submittedName>
</protein>
<evidence type="ECO:0000313" key="2">
    <source>
        <dbReference type="Proteomes" id="UP000275385"/>
    </source>
</evidence>
<sequence>MALKFSIMNGANGNGVNGNGVNNFVTAADVLSDSDLSDNQFNGAPVNAAPVNAAPINAAPINAAPVNAAPVNAAPVNAAPGNGASGDDYAVRPPYVYPHGREELLLHRILSRHGIPWGRHSTAERMFLVIHPQVPALVSPGTTPADGPFPPVVPELPGGDADLEAEYDEERSDQYAMEFLEAWRNHPAMQEAKERLGLRQTLRFLSLGMYAYEQLNGLTPLANFQTRDWFKRTLEHIEVAWNGATV</sequence>
<dbReference type="Proteomes" id="UP000275385">
    <property type="component" value="Unassembled WGS sequence"/>
</dbReference>
<dbReference type="EMBL" id="QVQW01000120">
    <property type="protein sequence ID" value="RKU40109.1"/>
    <property type="molecule type" value="Genomic_DNA"/>
</dbReference>
<proteinExistence type="predicted"/>
<name>A0A420XX43_9PEZI</name>
<gene>
    <name evidence="1" type="ORF">DL546_000616</name>
</gene>
<organism evidence="1 2">
    <name type="scientific">Coniochaeta pulveracea</name>
    <dbReference type="NCBI Taxonomy" id="177199"/>
    <lineage>
        <taxon>Eukaryota</taxon>
        <taxon>Fungi</taxon>
        <taxon>Dikarya</taxon>
        <taxon>Ascomycota</taxon>
        <taxon>Pezizomycotina</taxon>
        <taxon>Sordariomycetes</taxon>
        <taxon>Sordariomycetidae</taxon>
        <taxon>Coniochaetales</taxon>
        <taxon>Coniochaetaceae</taxon>
        <taxon>Coniochaeta</taxon>
    </lineage>
</organism>
<keyword evidence="2" id="KW-1185">Reference proteome</keyword>
<accession>A0A420XX43</accession>